<dbReference type="AlphaFoldDB" id="A0AAE1FPT1"/>
<dbReference type="EMBL" id="JAWQEG010001732">
    <property type="protein sequence ID" value="KAK3877037.1"/>
    <property type="molecule type" value="Genomic_DNA"/>
</dbReference>
<proteinExistence type="predicted"/>
<accession>A0AAE1FPT1</accession>
<keyword evidence="4" id="KW-1185">Reference proteome</keyword>
<keyword evidence="1" id="KW-0175">Coiled coil</keyword>
<evidence type="ECO:0000313" key="4">
    <source>
        <dbReference type="Proteomes" id="UP001286313"/>
    </source>
</evidence>
<evidence type="ECO:0000256" key="1">
    <source>
        <dbReference type="SAM" id="Coils"/>
    </source>
</evidence>
<sequence>MEKQAKKKDKFTTEVKIQLVDIRKCGIVNIGNDTVRGEDIEILEILGSHTGLKRKIKTEPLPSEDEVEASYSKRQKVTSHKAHVNTTNKAHQPQRKQHHPKNKKAVPLAVGGNVGGAYSGTDDVLKGSGGEERSRPNRNQRQLKEKEVGQFQEDNETERLNSFGFKRSVEEEKKHIQPQKQECQGVESETTPGNNVQQTIKLHMARMKVELDHLREEEARLKKYTKMAAVFENAGRCLNFNTMKTVLNSFSELLMNQ</sequence>
<feature type="compositionally biased region" description="Basic and acidic residues" evidence="2">
    <location>
        <begin position="123"/>
        <end position="135"/>
    </location>
</feature>
<dbReference type="Proteomes" id="UP001286313">
    <property type="component" value="Unassembled WGS sequence"/>
</dbReference>
<feature type="compositionally biased region" description="Basic residues" evidence="2">
    <location>
        <begin position="73"/>
        <end position="83"/>
    </location>
</feature>
<name>A0AAE1FPT1_PETCI</name>
<comment type="caution">
    <text evidence="3">The sequence shown here is derived from an EMBL/GenBank/DDBJ whole genome shotgun (WGS) entry which is preliminary data.</text>
</comment>
<evidence type="ECO:0000313" key="3">
    <source>
        <dbReference type="EMBL" id="KAK3877037.1"/>
    </source>
</evidence>
<reference evidence="3" key="1">
    <citation type="submission" date="2023-10" db="EMBL/GenBank/DDBJ databases">
        <title>Genome assemblies of two species of porcelain crab, Petrolisthes cinctipes and Petrolisthes manimaculis (Anomura: Porcellanidae).</title>
        <authorList>
            <person name="Angst P."/>
        </authorList>
    </citation>
    <scope>NUCLEOTIDE SEQUENCE</scope>
    <source>
        <strain evidence="3">PB745_01</strain>
        <tissue evidence="3">Gill</tissue>
    </source>
</reference>
<protein>
    <submittedName>
        <fullName evidence="3">Uncharacterized protein</fullName>
    </submittedName>
</protein>
<feature type="coiled-coil region" evidence="1">
    <location>
        <begin position="204"/>
        <end position="234"/>
    </location>
</feature>
<feature type="compositionally biased region" description="Polar residues" evidence="2">
    <location>
        <begin position="178"/>
        <end position="195"/>
    </location>
</feature>
<gene>
    <name evidence="3" type="ORF">Pcinc_018216</name>
</gene>
<feature type="region of interest" description="Disordered" evidence="2">
    <location>
        <begin position="57"/>
        <end position="195"/>
    </location>
</feature>
<feature type="compositionally biased region" description="Basic residues" evidence="2">
    <location>
        <begin position="92"/>
        <end position="104"/>
    </location>
</feature>
<evidence type="ECO:0000256" key="2">
    <source>
        <dbReference type="SAM" id="MobiDB-lite"/>
    </source>
</evidence>
<organism evidence="3 4">
    <name type="scientific">Petrolisthes cinctipes</name>
    <name type="common">Flat porcelain crab</name>
    <dbReference type="NCBI Taxonomy" id="88211"/>
    <lineage>
        <taxon>Eukaryota</taxon>
        <taxon>Metazoa</taxon>
        <taxon>Ecdysozoa</taxon>
        <taxon>Arthropoda</taxon>
        <taxon>Crustacea</taxon>
        <taxon>Multicrustacea</taxon>
        <taxon>Malacostraca</taxon>
        <taxon>Eumalacostraca</taxon>
        <taxon>Eucarida</taxon>
        <taxon>Decapoda</taxon>
        <taxon>Pleocyemata</taxon>
        <taxon>Anomura</taxon>
        <taxon>Galatheoidea</taxon>
        <taxon>Porcellanidae</taxon>
        <taxon>Petrolisthes</taxon>
    </lineage>
</organism>